<feature type="chain" id="PRO_5020941682" evidence="2">
    <location>
        <begin position="26"/>
        <end position="117"/>
    </location>
</feature>
<proteinExistence type="predicted"/>
<organism evidence="3 4">
    <name type="scientific">Antarcticimicrobium sediminis</name>
    <dbReference type="NCBI Taxonomy" id="2546227"/>
    <lineage>
        <taxon>Bacteria</taxon>
        <taxon>Pseudomonadati</taxon>
        <taxon>Pseudomonadota</taxon>
        <taxon>Alphaproteobacteria</taxon>
        <taxon>Rhodobacterales</taxon>
        <taxon>Paracoccaceae</taxon>
        <taxon>Antarcticimicrobium</taxon>
    </lineage>
</organism>
<dbReference type="EMBL" id="SMFP01000017">
    <property type="protein sequence ID" value="TDE34812.1"/>
    <property type="molecule type" value="Genomic_DNA"/>
</dbReference>
<dbReference type="Proteomes" id="UP000294662">
    <property type="component" value="Unassembled WGS sequence"/>
</dbReference>
<gene>
    <name evidence="3" type="ORF">E1B25_18960</name>
</gene>
<name>A0A4R5EK49_9RHOB</name>
<sequence>MKKALAILIASTALTATIGFPAWSAARNDDDGFGQSVKALFRSATDSLPLVFVSDKHDDDDEHDDDHRRHHDDDDDDDDDDCDDCRGNARNPAPAGSVAPPKNGLFGNGTAPKVQTK</sequence>
<feature type="region of interest" description="Disordered" evidence="1">
    <location>
        <begin position="53"/>
        <end position="117"/>
    </location>
</feature>
<dbReference type="AlphaFoldDB" id="A0A4R5EK49"/>
<feature type="signal peptide" evidence="2">
    <location>
        <begin position="1"/>
        <end position="25"/>
    </location>
</feature>
<dbReference type="OrthoDB" id="8455168at2"/>
<protein>
    <submittedName>
        <fullName evidence="3">Uncharacterized protein</fullName>
    </submittedName>
</protein>
<dbReference type="RefSeq" id="WP_132831155.1">
    <property type="nucleotide sequence ID" value="NZ_SMFP01000017.1"/>
</dbReference>
<keyword evidence="2" id="KW-0732">Signal</keyword>
<feature type="compositionally biased region" description="Acidic residues" evidence="1">
    <location>
        <begin position="73"/>
        <end position="83"/>
    </location>
</feature>
<evidence type="ECO:0000256" key="1">
    <source>
        <dbReference type="SAM" id="MobiDB-lite"/>
    </source>
</evidence>
<reference evidence="3 4" key="1">
    <citation type="submission" date="2019-03" db="EMBL/GenBank/DDBJ databases">
        <authorList>
            <person name="Zhang S."/>
        </authorList>
    </citation>
    <scope>NUCLEOTIDE SEQUENCE [LARGE SCALE GENOMIC DNA]</scope>
    <source>
        <strain evidence="3 4">S4J41</strain>
    </source>
</reference>
<comment type="caution">
    <text evidence="3">The sequence shown here is derived from an EMBL/GenBank/DDBJ whole genome shotgun (WGS) entry which is preliminary data.</text>
</comment>
<accession>A0A4R5EK49</accession>
<evidence type="ECO:0000313" key="4">
    <source>
        <dbReference type="Proteomes" id="UP000294662"/>
    </source>
</evidence>
<evidence type="ECO:0000256" key="2">
    <source>
        <dbReference type="SAM" id="SignalP"/>
    </source>
</evidence>
<keyword evidence="4" id="KW-1185">Reference proteome</keyword>
<evidence type="ECO:0000313" key="3">
    <source>
        <dbReference type="EMBL" id="TDE34812.1"/>
    </source>
</evidence>